<feature type="transmembrane region" description="Helical" evidence="8">
    <location>
        <begin position="307"/>
        <end position="331"/>
    </location>
</feature>
<evidence type="ECO:0000256" key="8">
    <source>
        <dbReference type="SAM" id="Phobius"/>
    </source>
</evidence>
<dbReference type="Gene3D" id="1.20.1250.20">
    <property type="entry name" value="MFS general substrate transporter like domains"/>
    <property type="match status" value="1"/>
</dbReference>
<feature type="transmembrane region" description="Helical" evidence="8">
    <location>
        <begin position="150"/>
        <end position="168"/>
    </location>
</feature>
<dbReference type="FunFam" id="1.20.1250.20:FF:000055">
    <property type="entry name" value="Facilitated trehalose transporter Tret1-2 homolog"/>
    <property type="match status" value="1"/>
</dbReference>
<dbReference type="GO" id="GO:0005886">
    <property type="term" value="C:plasma membrane"/>
    <property type="evidence" value="ECO:0007669"/>
    <property type="project" value="UniProtKB-SubCell"/>
</dbReference>
<keyword evidence="5 8" id="KW-0472">Membrane</keyword>
<evidence type="ECO:0000256" key="1">
    <source>
        <dbReference type="ARBA" id="ARBA00004651"/>
    </source>
</evidence>
<evidence type="ECO:0000256" key="4">
    <source>
        <dbReference type="ARBA" id="ARBA00022989"/>
    </source>
</evidence>
<dbReference type="PANTHER" id="PTHR48021">
    <property type="match status" value="1"/>
</dbReference>
<feature type="domain" description="Major facilitator superfamily (MFS) profile" evidence="9">
    <location>
        <begin position="17"/>
        <end position="463"/>
    </location>
</feature>
<reference evidence="10" key="1">
    <citation type="submission" date="2020-11" db="EMBL/GenBank/DDBJ databases">
        <authorList>
            <person name="Tran Van P."/>
        </authorList>
    </citation>
    <scope>NUCLEOTIDE SEQUENCE</scope>
</reference>
<feature type="transmembrane region" description="Helical" evidence="8">
    <location>
        <begin position="440"/>
        <end position="459"/>
    </location>
</feature>
<feature type="transmembrane region" description="Helical" evidence="8">
    <location>
        <begin position="371"/>
        <end position="396"/>
    </location>
</feature>
<name>A0A7R9DIP5_TIMCR</name>
<feature type="transmembrane region" description="Helical" evidence="8">
    <location>
        <begin position="408"/>
        <end position="428"/>
    </location>
</feature>
<evidence type="ECO:0000259" key="9">
    <source>
        <dbReference type="PROSITE" id="PS50850"/>
    </source>
</evidence>
<proteinExistence type="inferred from homology"/>
<evidence type="ECO:0000313" key="10">
    <source>
        <dbReference type="EMBL" id="CAD7414510.1"/>
    </source>
</evidence>
<dbReference type="InterPro" id="IPR020846">
    <property type="entry name" value="MFS_dom"/>
</dbReference>
<dbReference type="GO" id="GO:0022857">
    <property type="term" value="F:transmembrane transporter activity"/>
    <property type="evidence" value="ECO:0007669"/>
    <property type="project" value="InterPro"/>
</dbReference>
<comment type="subcellular location">
    <subcellularLocation>
        <location evidence="1">Cell membrane</location>
        <topology evidence="1">Multi-pass membrane protein</topology>
    </subcellularLocation>
</comment>
<sequence length="483" mass="53452">MEEEKSKACPSGKKWPQYLAALLASLPMMCTGSVTSWTSPALAHLQNTNNGTVEGLTNDEASWVGAMMPLGAIIGSIPAGFLADALGRKMALLVLSFPYLLGWILIIVADHGVAMLYTGRFILGLSIGATTVVIPLYCEEISEVSIRGMLGCYLDFMITIGFLWTYILNTFLEYLDLTISSAVLPAAFLLSFIWMPESPVFLLAKNRDDKAVKALRFFRGAKYIKHFDHRPEIEVMRNFTKEGATYSGKTTTSLSYIKECLFKLGPVSTTAKAMRIIFGLVIIAQATGIQGVIYNTVEIFESGESSISPYICNFIVAVVQFLLSLLTVMVVDRVGRRLLLLLSGTGMAVSIAFLAVHFLMMDDKWYMANFGWMPCVTVTVFISTYASGFGPLPWLVMAEIVPTESKGWVSSVCVFLSWSLQFITTKLYSIMVSELGEPTTYVVFCLFCMISVMYVAVYLPETSNKTRAQIQNELQVKVGYHWS</sequence>
<dbReference type="PROSITE" id="PS50850">
    <property type="entry name" value="MFS"/>
    <property type="match status" value="1"/>
</dbReference>
<comment type="similarity">
    <text evidence="7">Belongs to the major facilitator superfamily. Sugar transporter (TC 2.A.1.1) family. Trehalose transporter subfamily.</text>
</comment>
<evidence type="ECO:0000256" key="5">
    <source>
        <dbReference type="ARBA" id="ARBA00023136"/>
    </source>
</evidence>
<protein>
    <recommendedName>
        <fullName evidence="9">Major facilitator superfamily (MFS) profile domain-containing protein</fullName>
    </recommendedName>
</protein>
<gene>
    <name evidence="10" type="ORF">TCEB3V08_LOCUS12124</name>
</gene>
<feature type="transmembrane region" description="Helical" evidence="8">
    <location>
        <begin position="121"/>
        <end position="138"/>
    </location>
</feature>
<dbReference type="EMBL" id="OC324741">
    <property type="protein sequence ID" value="CAD7414510.1"/>
    <property type="molecule type" value="Genomic_DNA"/>
</dbReference>
<dbReference type="PRINTS" id="PR00171">
    <property type="entry name" value="SUGRTRNSPORT"/>
</dbReference>
<feature type="transmembrane region" description="Helical" evidence="8">
    <location>
        <begin position="90"/>
        <end position="109"/>
    </location>
</feature>
<accession>A0A7R9DIP5</accession>
<feature type="transmembrane region" description="Helical" evidence="8">
    <location>
        <begin position="21"/>
        <end position="43"/>
    </location>
</feature>
<dbReference type="PROSITE" id="PS00217">
    <property type="entry name" value="SUGAR_TRANSPORT_2"/>
    <property type="match status" value="1"/>
</dbReference>
<feature type="transmembrane region" description="Helical" evidence="8">
    <location>
        <begin position="63"/>
        <end position="83"/>
    </location>
</feature>
<keyword evidence="6" id="KW-0325">Glycoprotein</keyword>
<keyword evidence="4 8" id="KW-1133">Transmembrane helix</keyword>
<feature type="transmembrane region" description="Helical" evidence="8">
    <location>
        <begin position="174"/>
        <end position="195"/>
    </location>
</feature>
<feature type="transmembrane region" description="Helical" evidence="8">
    <location>
        <begin position="338"/>
        <end position="359"/>
    </location>
</feature>
<dbReference type="PANTHER" id="PTHR48021:SF1">
    <property type="entry name" value="GH07001P-RELATED"/>
    <property type="match status" value="1"/>
</dbReference>
<keyword evidence="2" id="KW-1003">Cell membrane</keyword>
<dbReference type="InterPro" id="IPR005829">
    <property type="entry name" value="Sugar_transporter_CS"/>
</dbReference>
<dbReference type="InterPro" id="IPR005828">
    <property type="entry name" value="MFS_sugar_transport-like"/>
</dbReference>
<dbReference type="InterPro" id="IPR036259">
    <property type="entry name" value="MFS_trans_sf"/>
</dbReference>
<organism evidence="10">
    <name type="scientific">Timema cristinae</name>
    <name type="common">Walking stick</name>
    <dbReference type="NCBI Taxonomy" id="61476"/>
    <lineage>
        <taxon>Eukaryota</taxon>
        <taxon>Metazoa</taxon>
        <taxon>Ecdysozoa</taxon>
        <taxon>Arthropoda</taxon>
        <taxon>Hexapoda</taxon>
        <taxon>Insecta</taxon>
        <taxon>Pterygota</taxon>
        <taxon>Neoptera</taxon>
        <taxon>Polyneoptera</taxon>
        <taxon>Phasmatodea</taxon>
        <taxon>Timematodea</taxon>
        <taxon>Timematoidea</taxon>
        <taxon>Timematidae</taxon>
        <taxon>Timema</taxon>
    </lineage>
</organism>
<dbReference type="PROSITE" id="PS00216">
    <property type="entry name" value="SUGAR_TRANSPORT_1"/>
    <property type="match status" value="2"/>
</dbReference>
<evidence type="ECO:0000256" key="3">
    <source>
        <dbReference type="ARBA" id="ARBA00022692"/>
    </source>
</evidence>
<evidence type="ECO:0000256" key="6">
    <source>
        <dbReference type="ARBA" id="ARBA00023180"/>
    </source>
</evidence>
<evidence type="ECO:0000256" key="7">
    <source>
        <dbReference type="ARBA" id="ARBA00024348"/>
    </source>
</evidence>
<dbReference type="SUPFAM" id="SSF103473">
    <property type="entry name" value="MFS general substrate transporter"/>
    <property type="match status" value="1"/>
</dbReference>
<dbReference type="InterPro" id="IPR050549">
    <property type="entry name" value="MFS_Trehalose_Transporter"/>
</dbReference>
<dbReference type="InterPro" id="IPR003663">
    <property type="entry name" value="Sugar/inositol_transpt"/>
</dbReference>
<feature type="transmembrane region" description="Helical" evidence="8">
    <location>
        <begin position="276"/>
        <end position="295"/>
    </location>
</feature>
<dbReference type="Pfam" id="PF00083">
    <property type="entry name" value="Sugar_tr"/>
    <property type="match status" value="1"/>
</dbReference>
<dbReference type="AlphaFoldDB" id="A0A7R9DIP5"/>
<keyword evidence="3 8" id="KW-0812">Transmembrane</keyword>
<evidence type="ECO:0000256" key="2">
    <source>
        <dbReference type="ARBA" id="ARBA00022475"/>
    </source>
</evidence>